<protein>
    <submittedName>
        <fullName evidence="1">Uncharacterized protein</fullName>
    </submittedName>
</protein>
<comment type="caution">
    <text evidence="1">The sequence shown here is derived from an EMBL/GenBank/DDBJ whole genome shotgun (WGS) entry which is preliminary data.</text>
</comment>
<keyword evidence="2" id="KW-1185">Reference proteome</keyword>
<accession>A0A834X3X9</accession>
<sequence>MGNRGGVEGIYRQEVTGTDTVVGGTGRTRLEEPGF</sequence>
<dbReference type="AlphaFoldDB" id="A0A834X3X9"/>
<evidence type="ECO:0000313" key="1">
    <source>
        <dbReference type="EMBL" id="KAF7837590.1"/>
    </source>
</evidence>
<reference evidence="1" key="1">
    <citation type="submission" date="2020-09" db="EMBL/GenBank/DDBJ databases">
        <title>Genome-Enabled Discovery of Anthraquinone Biosynthesis in Senna tora.</title>
        <authorList>
            <person name="Kang S.-H."/>
            <person name="Pandey R.P."/>
            <person name="Lee C.-M."/>
            <person name="Sim J.-S."/>
            <person name="Jeong J.-T."/>
            <person name="Choi B.-S."/>
            <person name="Jung M."/>
            <person name="Ginzburg D."/>
            <person name="Zhao K."/>
            <person name="Won S.Y."/>
            <person name="Oh T.-J."/>
            <person name="Yu Y."/>
            <person name="Kim N.-H."/>
            <person name="Lee O.R."/>
            <person name="Lee T.-H."/>
            <person name="Bashyal P."/>
            <person name="Kim T.-S."/>
            <person name="Lee W.-H."/>
            <person name="Kawkins C."/>
            <person name="Kim C.-K."/>
            <person name="Kim J.S."/>
            <person name="Ahn B.O."/>
            <person name="Rhee S.Y."/>
            <person name="Sohng J.K."/>
        </authorList>
    </citation>
    <scope>NUCLEOTIDE SEQUENCE</scope>
    <source>
        <tissue evidence="1">Leaf</tissue>
    </source>
</reference>
<dbReference type="EMBL" id="JAAIUW010000003">
    <property type="protein sequence ID" value="KAF7837590.1"/>
    <property type="molecule type" value="Genomic_DNA"/>
</dbReference>
<gene>
    <name evidence="1" type="ORF">G2W53_006072</name>
</gene>
<organism evidence="1 2">
    <name type="scientific">Senna tora</name>
    <dbReference type="NCBI Taxonomy" id="362788"/>
    <lineage>
        <taxon>Eukaryota</taxon>
        <taxon>Viridiplantae</taxon>
        <taxon>Streptophyta</taxon>
        <taxon>Embryophyta</taxon>
        <taxon>Tracheophyta</taxon>
        <taxon>Spermatophyta</taxon>
        <taxon>Magnoliopsida</taxon>
        <taxon>eudicotyledons</taxon>
        <taxon>Gunneridae</taxon>
        <taxon>Pentapetalae</taxon>
        <taxon>rosids</taxon>
        <taxon>fabids</taxon>
        <taxon>Fabales</taxon>
        <taxon>Fabaceae</taxon>
        <taxon>Caesalpinioideae</taxon>
        <taxon>Cassia clade</taxon>
        <taxon>Senna</taxon>
    </lineage>
</organism>
<name>A0A834X3X9_9FABA</name>
<dbReference type="Proteomes" id="UP000634136">
    <property type="component" value="Unassembled WGS sequence"/>
</dbReference>
<evidence type="ECO:0000313" key="2">
    <source>
        <dbReference type="Proteomes" id="UP000634136"/>
    </source>
</evidence>
<proteinExistence type="predicted"/>